<dbReference type="OrthoDB" id="4379056at2"/>
<dbReference type="InterPro" id="IPR034768">
    <property type="entry name" value="4FE4S_WBL"/>
</dbReference>
<dbReference type="PROSITE" id="PS51674">
    <property type="entry name" value="4FE4S_WBL"/>
    <property type="match status" value="1"/>
</dbReference>
<comment type="caution">
    <text evidence="2">The sequence shown here is derived from an EMBL/GenBank/DDBJ whole genome shotgun (WGS) entry which is preliminary data.</text>
</comment>
<organism evidence="2 3">
    <name type="scientific">Mycobacterium fragae</name>
    <dbReference type="NCBI Taxonomy" id="1260918"/>
    <lineage>
        <taxon>Bacteria</taxon>
        <taxon>Bacillati</taxon>
        <taxon>Actinomycetota</taxon>
        <taxon>Actinomycetes</taxon>
        <taxon>Mycobacteriales</taxon>
        <taxon>Mycobacteriaceae</taxon>
        <taxon>Mycobacterium</taxon>
    </lineage>
</organism>
<feature type="domain" description="4Fe-4S Wbl-type" evidence="1">
    <location>
        <begin position="18"/>
        <end position="72"/>
    </location>
</feature>
<dbReference type="EMBL" id="LQOW01000015">
    <property type="protein sequence ID" value="ORV61614.1"/>
    <property type="molecule type" value="Genomic_DNA"/>
</dbReference>
<sequence length="107" mass="11978">MTATVALLAVRADEYVPACTTDPERWTTTEPDDEAKALCRRCPLRWRCAREAWETPGAEGLWAGVVIPESGRRRDFALRQLRSLAAHGGYPVRPGYRARRRIAPAGE</sequence>
<evidence type="ECO:0000313" key="2">
    <source>
        <dbReference type="EMBL" id="ORV61614.1"/>
    </source>
</evidence>
<evidence type="ECO:0000259" key="1">
    <source>
        <dbReference type="PROSITE" id="PS51674"/>
    </source>
</evidence>
<evidence type="ECO:0000313" key="3">
    <source>
        <dbReference type="Proteomes" id="UP000194000"/>
    </source>
</evidence>
<dbReference type="Pfam" id="PF02467">
    <property type="entry name" value="Whib"/>
    <property type="match status" value="1"/>
</dbReference>
<accession>A0A1X1UXS8</accession>
<proteinExistence type="predicted"/>
<dbReference type="RefSeq" id="WP_085196111.1">
    <property type="nucleotide sequence ID" value="NZ_JACKVI010000014.1"/>
</dbReference>
<name>A0A1X1UXS8_9MYCO</name>
<keyword evidence="3" id="KW-1185">Reference proteome</keyword>
<dbReference type="Proteomes" id="UP000194000">
    <property type="component" value="Unassembled WGS sequence"/>
</dbReference>
<reference evidence="2 3" key="1">
    <citation type="submission" date="2016-01" db="EMBL/GenBank/DDBJ databases">
        <title>The new phylogeny of the genus Mycobacterium.</title>
        <authorList>
            <person name="Tarcisio F."/>
            <person name="Conor M."/>
            <person name="Antonella G."/>
            <person name="Elisabetta G."/>
            <person name="Giulia F.S."/>
            <person name="Sara T."/>
            <person name="Anna F."/>
            <person name="Clotilde B."/>
            <person name="Roberto B."/>
            <person name="Veronica D.S."/>
            <person name="Fabio R."/>
            <person name="Monica P."/>
            <person name="Olivier J."/>
            <person name="Enrico T."/>
            <person name="Nicola S."/>
        </authorList>
    </citation>
    <scope>NUCLEOTIDE SEQUENCE [LARGE SCALE GENOMIC DNA]</scope>
    <source>
        <strain evidence="2 3">DSM 45731</strain>
    </source>
</reference>
<gene>
    <name evidence="2" type="ORF">AWC06_12120</name>
</gene>
<protein>
    <recommendedName>
        <fullName evidence="1">4Fe-4S Wbl-type domain-containing protein</fullName>
    </recommendedName>
</protein>
<dbReference type="AlphaFoldDB" id="A0A1X1UXS8"/>